<accession>A0A5A7NAD3</accession>
<keyword evidence="2" id="KW-1185">Reference proteome</keyword>
<dbReference type="RefSeq" id="WP_042087942.1">
    <property type="nucleotide sequence ID" value="NZ_BKCN01000019.1"/>
</dbReference>
<protein>
    <submittedName>
        <fullName evidence="1">Uncharacterized protein</fullName>
    </submittedName>
</protein>
<dbReference type="AlphaFoldDB" id="A0A5A7NAD3"/>
<evidence type="ECO:0000313" key="1">
    <source>
        <dbReference type="EMBL" id="GER05192.1"/>
    </source>
</evidence>
<comment type="caution">
    <text evidence="1">The sequence shown here is derived from an EMBL/GenBank/DDBJ whole genome shotgun (WGS) entry which is preliminary data.</text>
</comment>
<dbReference type="EMBL" id="BKCN01000019">
    <property type="protein sequence ID" value="GER05192.1"/>
    <property type="molecule type" value="Genomic_DNA"/>
</dbReference>
<reference evidence="1 2" key="1">
    <citation type="submission" date="2019-09" db="EMBL/GenBank/DDBJ databases">
        <title>NBRP : Genome information of microbial organism related human and environment.</title>
        <authorList>
            <person name="Hattori M."/>
            <person name="Oshima K."/>
            <person name="Inaba H."/>
            <person name="Suda W."/>
            <person name="Sakamoto M."/>
            <person name="Iino T."/>
            <person name="Kitahara M."/>
            <person name="Oshida Y."/>
            <person name="Iida T."/>
            <person name="Kudo T."/>
            <person name="Itoh T."/>
            <person name="Ohkuma M."/>
        </authorList>
    </citation>
    <scope>NUCLEOTIDE SEQUENCE [LARGE SCALE GENOMIC DNA]</scope>
    <source>
        <strain evidence="1 2">Q-1</strain>
    </source>
</reference>
<gene>
    <name evidence="1" type="ORF">JCM17846_28740</name>
</gene>
<organism evidence="1 2">
    <name type="scientific">Iodidimonas nitroreducens</name>
    <dbReference type="NCBI Taxonomy" id="1236968"/>
    <lineage>
        <taxon>Bacteria</taxon>
        <taxon>Pseudomonadati</taxon>
        <taxon>Pseudomonadota</taxon>
        <taxon>Alphaproteobacteria</taxon>
        <taxon>Iodidimonadales</taxon>
        <taxon>Iodidimonadaceae</taxon>
        <taxon>Iodidimonas</taxon>
    </lineage>
</organism>
<evidence type="ECO:0000313" key="2">
    <source>
        <dbReference type="Proteomes" id="UP000324996"/>
    </source>
</evidence>
<sequence>MAYGQEFKDAVGAVHSIHLFRENVELMGLQGGSVESVSNRSAAASKKFSDVVNEERRREKERASTTAWLDLLNQIQAEIDALERPFRDEFGDDYINAMAQRFLSEEEYNSVETDAERAQLMYDKYLNPDGTVKDEYQGTEAGEWVKKLHDTQPQVAKGRELLKG</sequence>
<name>A0A5A7NAD3_9PROT</name>
<proteinExistence type="predicted"/>
<dbReference type="Proteomes" id="UP000324996">
    <property type="component" value="Unassembled WGS sequence"/>
</dbReference>